<name>A0A7V8V370_9BACT</name>
<dbReference type="EMBL" id="JABRWO010000002">
    <property type="protein sequence ID" value="MBA2113829.1"/>
    <property type="molecule type" value="Genomic_DNA"/>
</dbReference>
<dbReference type="Proteomes" id="UP000551616">
    <property type="component" value="Unassembled WGS sequence"/>
</dbReference>
<proteinExistence type="predicted"/>
<dbReference type="InterPro" id="IPR032466">
    <property type="entry name" value="Metal_Hydrolase"/>
</dbReference>
<accession>A0A7V8V370</accession>
<dbReference type="PANTHER" id="PTHR10443">
    <property type="entry name" value="MICROSOMAL DIPEPTIDASE"/>
    <property type="match status" value="1"/>
</dbReference>
<sequence length="363" mass="40200">MRLIVDAHLDLAWNTTAFDRDLTLPLREMRAAESSMQDAPLRGRGTVTFPEMRRAGIGLCIATLLSRSGPDHRRSPRYRRTDLDHATRLACHAAAHGQLACYREWERQGDIKCIRTRNDLWAHWEQWTSGQPLEDLPIGMILSMEGADPILSSDTLSPWWDLGLRAIGPAHYGRSHFACGTSTAGPLTAEGRNLLHAMQQLGMALDVTHLSDDSMREAFDLFDGPVWASHHACRELVPGDRQLTDSQIITLAQRDAVIGVPFDAWMLSPDWKQSGGDRSRVGLQNAVHQVEHICQLTGSTGCLGIGSDLDGGFGTEQTPHDMDSIADLQRFAELLSEHGYADSDIDAICHGNWLRLLSNSLPQ</sequence>
<dbReference type="AlphaFoldDB" id="A0A7V8V370"/>
<dbReference type="InterPro" id="IPR008257">
    <property type="entry name" value="Pept_M19"/>
</dbReference>
<dbReference type="GO" id="GO:0070573">
    <property type="term" value="F:metallodipeptidase activity"/>
    <property type="evidence" value="ECO:0007669"/>
    <property type="project" value="InterPro"/>
</dbReference>
<evidence type="ECO:0008006" key="3">
    <source>
        <dbReference type="Google" id="ProtNLM"/>
    </source>
</evidence>
<organism evidence="1 2">
    <name type="scientific">Bremerella alba</name>
    <dbReference type="NCBI Taxonomy" id="980252"/>
    <lineage>
        <taxon>Bacteria</taxon>
        <taxon>Pseudomonadati</taxon>
        <taxon>Planctomycetota</taxon>
        <taxon>Planctomycetia</taxon>
        <taxon>Pirellulales</taxon>
        <taxon>Pirellulaceae</taxon>
        <taxon>Bremerella</taxon>
    </lineage>
</organism>
<keyword evidence="2" id="KW-1185">Reference proteome</keyword>
<comment type="caution">
    <text evidence="1">The sequence shown here is derived from an EMBL/GenBank/DDBJ whole genome shotgun (WGS) entry which is preliminary data.</text>
</comment>
<dbReference type="Gene3D" id="3.20.20.140">
    <property type="entry name" value="Metal-dependent hydrolases"/>
    <property type="match status" value="1"/>
</dbReference>
<reference evidence="1 2" key="1">
    <citation type="submission" date="2020-05" db="EMBL/GenBank/DDBJ databases">
        <title>Bremerella alba sp. nov., a novel planctomycete isolated from the surface of the macroalga Fucus spiralis.</title>
        <authorList>
            <person name="Godinho O."/>
            <person name="Botelho R."/>
            <person name="Albuquerque L."/>
            <person name="Wiegand S."/>
            <person name="Da Costa M.S."/>
            <person name="Lobo-Da-Cunha A."/>
            <person name="Jogler C."/>
            <person name="Lage O.M."/>
        </authorList>
    </citation>
    <scope>NUCLEOTIDE SEQUENCE [LARGE SCALE GENOMIC DNA]</scope>
    <source>
        <strain evidence="1 2">FF15</strain>
    </source>
</reference>
<dbReference type="SUPFAM" id="SSF51556">
    <property type="entry name" value="Metallo-dependent hydrolases"/>
    <property type="match status" value="1"/>
</dbReference>
<dbReference type="GO" id="GO:0006508">
    <property type="term" value="P:proteolysis"/>
    <property type="evidence" value="ECO:0007669"/>
    <property type="project" value="InterPro"/>
</dbReference>
<dbReference type="PROSITE" id="PS51365">
    <property type="entry name" value="RENAL_DIPEPTIDASE_2"/>
    <property type="match status" value="1"/>
</dbReference>
<dbReference type="Pfam" id="PF01244">
    <property type="entry name" value="Peptidase_M19"/>
    <property type="match status" value="1"/>
</dbReference>
<evidence type="ECO:0000313" key="2">
    <source>
        <dbReference type="Proteomes" id="UP000551616"/>
    </source>
</evidence>
<gene>
    <name evidence="1" type="ORF">HOV93_09820</name>
</gene>
<dbReference type="PANTHER" id="PTHR10443:SF12">
    <property type="entry name" value="DIPEPTIDASE"/>
    <property type="match status" value="1"/>
</dbReference>
<evidence type="ECO:0000313" key="1">
    <source>
        <dbReference type="EMBL" id="MBA2113829.1"/>
    </source>
</evidence>
<dbReference type="RefSeq" id="WP_207395311.1">
    <property type="nucleotide sequence ID" value="NZ_JABRWO010000002.1"/>
</dbReference>
<protein>
    <recommendedName>
        <fullName evidence="3">Peptidase</fullName>
    </recommendedName>
</protein>